<feature type="domain" description="Transketolase-like pyrimidine-binding" evidence="1">
    <location>
        <begin position="22"/>
        <end position="183"/>
    </location>
</feature>
<proteinExistence type="predicted"/>
<evidence type="ECO:0000259" key="1">
    <source>
        <dbReference type="SMART" id="SM00861"/>
    </source>
</evidence>
<dbReference type="Gene3D" id="3.40.50.920">
    <property type="match status" value="1"/>
</dbReference>
<reference evidence="2 3" key="1">
    <citation type="submission" date="2020-05" db="EMBL/GenBank/DDBJ databases">
        <title>Azospirillum oleiclasticum sp. nov, a nitrogen-fixing and heavy crude oil-emulsifying bacterium isolated from the crude oil of Yumen Oilfield.</title>
        <authorList>
            <person name="Wu D."/>
            <person name="Cai M."/>
            <person name="Zhang X."/>
        </authorList>
    </citation>
    <scope>NUCLEOTIDE SEQUENCE [LARGE SCALE GENOMIC DNA]</scope>
    <source>
        <strain evidence="2 3">ROY-1-1-2</strain>
    </source>
</reference>
<dbReference type="InterPro" id="IPR051157">
    <property type="entry name" value="PDH/Transketolase"/>
</dbReference>
<accession>A0ABX2T2K0</accession>
<dbReference type="EMBL" id="JABFDB010000001">
    <property type="protein sequence ID" value="NYZ18478.1"/>
    <property type="molecule type" value="Genomic_DNA"/>
</dbReference>
<comment type="caution">
    <text evidence="2">The sequence shown here is derived from an EMBL/GenBank/DDBJ whole genome shotgun (WGS) entry which is preliminary data.</text>
</comment>
<dbReference type="InterPro" id="IPR005475">
    <property type="entry name" value="Transketolase-like_Pyr-bd"/>
</dbReference>
<dbReference type="CDD" id="cd07033">
    <property type="entry name" value="TPP_PYR_DXS_TK_like"/>
    <property type="match status" value="1"/>
</dbReference>
<organism evidence="2 3">
    <name type="scientific">Azospirillum oleiclasticum</name>
    <dbReference type="NCBI Taxonomy" id="2735135"/>
    <lineage>
        <taxon>Bacteria</taxon>
        <taxon>Pseudomonadati</taxon>
        <taxon>Pseudomonadota</taxon>
        <taxon>Alphaproteobacteria</taxon>
        <taxon>Rhodospirillales</taxon>
        <taxon>Azospirillaceae</taxon>
        <taxon>Azospirillum</taxon>
    </lineage>
</organism>
<protein>
    <submittedName>
        <fullName evidence="2">Transketolase family protein</fullName>
    </submittedName>
</protein>
<dbReference type="Pfam" id="PF02779">
    <property type="entry name" value="Transket_pyr"/>
    <property type="match status" value="1"/>
</dbReference>
<keyword evidence="3" id="KW-1185">Reference proteome</keyword>
<sequence>MLKGRTLGMGELERIEDRPFRTAPFAAGTLAAATRCDRLAVLTADLGKYTDVHPFRDAHPDRFFNVGMAEQALVSVAAGLAKTGWTAYCTTYGAFATRRAHDFLAIACAHGGAAVKMFAGNPGLTTGYGGTHQAIEDLALMRAIPDVTVIDPCDATEMQQIAEQAIDIPGTVYCRLLRGNVPVVLDPATYRFEVGKATRFGEGGDVGFVSTGFMTERCLDAARKLETQGVRASVLHVGTIKPFDAAAVAEFAGSVTRLVTAENHVLVGGLTSLVLDAMQEAQILRPMLKIGIPDRFIECGSVPYLQDKYGLTAARVHERVAAWLDRSGTSAAA</sequence>
<dbReference type="SUPFAM" id="SSF52922">
    <property type="entry name" value="TK C-terminal domain-like"/>
    <property type="match status" value="1"/>
</dbReference>
<evidence type="ECO:0000313" key="3">
    <source>
        <dbReference type="Proteomes" id="UP000584642"/>
    </source>
</evidence>
<dbReference type="Proteomes" id="UP000584642">
    <property type="component" value="Unassembled WGS sequence"/>
</dbReference>
<dbReference type="InterPro" id="IPR009014">
    <property type="entry name" value="Transketo_C/PFOR_II"/>
</dbReference>
<dbReference type="Gene3D" id="3.40.50.970">
    <property type="match status" value="1"/>
</dbReference>
<dbReference type="RefSeq" id="WP_180280219.1">
    <property type="nucleotide sequence ID" value="NZ_JABFDB010000001.1"/>
</dbReference>
<dbReference type="PANTHER" id="PTHR43825:SF1">
    <property type="entry name" value="TRANSKETOLASE-LIKE PYRIMIDINE-BINDING DOMAIN-CONTAINING PROTEIN"/>
    <property type="match status" value="1"/>
</dbReference>
<gene>
    <name evidence="2" type="ORF">HND93_02035</name>
</gene>
<dbReference type="InterPro" id="IPR029061">
    <property type="entry name" value="THDP-binding"/>
</dbReference>
<dbReference type="SUPFAM" id="SSF52518">
    <property type="entry name" value="Thiamin diphosphate-binding fold (THDP-binding)"/>
    <property type="match status" value="1"/>
</dbReference>
<evidence type="ECO:0000313" key="2">
    <source>
        <dbReference type="EMBL" id="NYZ18478.1"/>
    </source>
</evidence>
<dbReference type="InterPro" id="IPR033248">
    <property type="entry name" value="Transketolase_C"/>
</dbReference>
<dbReference type="Pfam" id="PF02780">
    <property type="entry name" value="Transketolase_C"/>
    <property type="match status" value="1"/>
</dbReference>
<dbReference type="SMART" id="SM00861">
    <property type="entry name" value="Transket_pyr"/>
    <property type="match status" value="1"/>
</dbReference>
<name>A0ABX2T2K0_9PROT</name>
<dbReference type="PANTHER" id="PTHR43825">
    <property type="entry name" value="PYRUVATE DEHYDROGENASE E1 COMPONENT"/>
    <property type="match status" value="1"/>
</dbReference>